<name>A0A9P9FQM9_9HYPO</name>
<gene>
    <name evidence="1" type="ORF">EDB81DRAFT_895862</name>
</gene>
<protein>
    <submittedName>
        <fullName evidence="1">Uncharacterized protein</fullName>
    </submittedName>
</protein>
<evidence type="ECO:0000313" key="2">
    <source>
        <dbReference type="Proteomes" id="UP000738349"/>
    </source>
</evidence>
<organism evidence="1 2">
    <name type="scientific">Dactylonectria macrodidyma</name>
    <dbReference type="NCBI Taxonomy" id="307937"/>
    <lineage>
        <taxon>Eukaryota</taxon>
        <taxon>Fungi</taxon>
        <taxon>Dikarya</taxon>
        <taxon>Ascomycota</taxon>
        <taxon>Pezizomycotina</taxon>
        <taxon>Sordariomycetes</taxon>
        <taxon>Hypocreomycetidae</taxon>
        <taxon>Hypocreales</taxon>
        <taxon>Nectriaceae</taxon>
        <taxon>Dactylonectria</taxon>
    </lineage>
</organism>
<dbReference type="EMBL" id="JAGMUV010000001">
    <property type="protein sequence ID" value="KAH7175353.1"/>
    <property type="molecule type" value="Genomic_DNA"/>
</dbReference>
<keyword evidence="2" id="KW-1185">Reference proteome</keyword>
<reference evidence="1" key="1">
    <citation type="journal article" date="2021" name="Nat. Commun.">
        <title>Genetic determinants of endophytism in the Arabidopsis root mycobiome.</title>
        <authorList>
            <person name="Mesny F."/>
            <person name="Miyauchi S."/>
            <person name="Thiergart T."/>
            <person name="Pickel B."/>
            <person name="Atanasova L."/>
            <person name="Karlsson M."/>
            <person name="Huettel B."/>
            <person name="Barry K.W."/>
            <person name="Haridas S."/>
            <person name="Chen C."/>
            <person name="Bauer D."/>
            <person name="Andreopoulos W."/>
            <person name="Pangilinan J."/>
            <person name="LaButti K."/>
            <person name="Riley R."/>
            <person name="Lipzen A."/>
            <person name="Clum A."/>
            <person name="Drula E."/>
            <person name="Henrissat B."/>
            <person name="Kohler A."/>
            <person name="Grigoriev I.V."/>
            <person name="Martin F.M."/>
            <person name="Hacquard S."/>
        </authorList>
    </citation>
    <scope>NUCLEOTIDE SEQUENCE</scope>
    <source>
        <strain evidence="1">MPI-CAGE-AT-0147</strain>
    </source>
</reference>
<proteinExistence type="predicted"/>
<evidence type="ECO:0000313" key="1">
    <source>
        <dbReference type="EMBL" id="KAH7175353.1"/>
    </source>
</evidence>
<comment type="caution">
    <text evidence="1">The sequence shown here is derived from an EMBL/GenBank/DDBJ whole genome shotgun (WGS) entry which is preliminary data.</text>
</comment>
<dbReference type="Proteomes" id="UP000738349">
    <property type="component" value="Unassembled WGS sequence"/>
</dbReference>
<accession>A0A9P9FQM9</accession>
<sequence length="254" mass="28140">MWANSSSGREPAMQCPFSMTEMRRNASSTFQAGSMFSGKVTAGGDITLGNQINVYNSWSCAIGASSAFRGVSNPSGLVVFAVEGKRGRRKRRCWKRRARNRGNKGLKYTYSVHMGIRAISAVLCNPDMDTDVIKSLKVSLELYGQGCQTASVLFILKRTRRKLKAELNGFKLQHLQFTITIASIFLEHESCTSTNGSSPEIQSPKSFVVLIDFLRPTTATPPSNKTGYCYVFWSYERGKTKATVLIGPTMITRF</sequence>
<dbReference type="AlphaFoldDB" id="A0A9P9FQM9"/>